<dbReference type="SUPFAM" id="SSF56112">
    <property type="entry name" value="Protein kinase-like (PK-like)"/>
    <property type="match status" value="1"/>
</dbReference>
<dbReference type="EMBL" id="BMHM01000009">
    <property type="protein sequence ID" value="GGC99908.1"/>
    <property type="molecule type" value="Genomic_DNA"/>
</dbReference>
<accession>A0ABQ1PNB7</accession>
<comment type="caution">
    <text evidence="2">The sequence shown here is derived from an EMBL/GenBank/DDBJ whole genome shotgun (WGS) entry which is preliminary data.</text>
</comment>
<reference evidence="3" key="1">
    <citation type="journal article" date="2019" name="Int. J. Syst. Evol. Microbiol.">
        <title>The Global Catalogue of Microorganisms (GCM) 10K type strain sequencing project: providing services to taxonomists for standard genome sequencing and annotation.</title>
        <authorList>
            <consortium name="The Broad Institute Genomics Platform"/>
            <consortium name="The Broad Institute Genome Sequencing Center for Infectious Disease"/>
            <person name="Wu L."/>
            <person name="Ma J."/>
        </authorList>
    </citation>
    <scope>NUCLEOTIDE SEQUENCE [LARGE SCALE GENOMIC DNA]</scope>
    <source>
        <strain evidence="3">CGMCC 1.15122</strain>
    </source>
</reference>
<dbReference type="Gene3D" id="3.90.1200.10">
    <property type="match status" value="1"/>
</dbReference>
<proteinExistence type="predicted"/>
<name>A0ABQ1PNB7_9GAMM</name>
<feature type="domain" description="Aminoglycoside phosphotransferase" evidence="1">
    <location>
        <begin position="79"/>
        <end position="242"/>
    </location>
</feature>
<dbReference type="InterPro" id="IPR011009">
    <property type="entry name" value="Kinase-like_dom_sf"/>
</dbReference>
<evidence type="ECO:0000259" key="1">
    <source>
        <dbReference type="Pfam" id="PF01636"/>
    </source>
</evidence>
<dbReference type="InterPro" id="IPR002575">
    <property type="entry name" value="Aminoglycoside_PTrfase"/>
</dbReference>
<organism evidence="2 3">
    <name type="scientific">Vreelandella lutescens</name>
    <dbReference type="NCBI Taxonomy" id="1602943"/>
    <lineage>
        <taxon>Bacteria</taxon>
        <taxon>Pseudomonadati</taxon>
        <taxon>Pseudomonadota</taxon>
        <taxon>Gammaproteobacteria</taxon>
        <taxon>Oceanospirillales</taxon>
        <taxon>Halomonadaceae</taxon>
        <taxon>Vreelandella</taxon>
    </lineage>
</organism>
<sequence>MGIDTTVGFNAPLRLLPGDIVEVTSGGQPLPGSPQRVGANAWLAAPSNHHTAFAPLASLLERTGASHFKPFFKRNAELTAVAVRGDDFPDTLVKLAASPAHIQDVSAFYEQVITPLALPAPALLPSSSTWGAEPCLSYEYVDGVSVSAAVLLSEQVRQQVIDILGQLHGHSIPALRRINPQQAYLVDLQRLVLRQSLLTFDVRHVLFMLKLRRCVKHLPCVLSHGDLHAGNVIVTEKSDTEHVSAKHGRAKDRKNPVLIDWDRWGMLPVGYDEACFLRGLPFTQALSYLPHHIDLRLGFAVFSYWLGLVEDVKFRFTEKAKEIARYVEGAL</sequence>
<gene>
    <name evidence="2" type="ORF">GCM10011382_33030</name>
</gene>
<dbReference type="Proteomes" id="UP000597301">
    <property type="component" value="Unassembled WGS sequence"/>
</dbReference>
<dbReference type="Pfam" id="PF01636">
    <property type="entry name" value="APH"/>
    <property type="match status" value="1"/>
</dbReference>
<keyword evidence="3" id="KW-1185">Reference proteome</keyword>
<evidence type="ECO:0000313" key="3">
    <source>
        <dbReference type="Proteomes" id="UP000597301"/>
    </source>
</evidence>
<protein>
    <recommendedName>
        <fullName evidence="1">Aminoglycoside phosphotransferase domain-containing protein</fullName>
    </recommendedName>
</protein>
<evidence type="ECO:0000313" key="2">
    <source>
        <dbReference type="EMBL" id="GGC99908.1"/>
    </source>
</evidence>